<reference evidence="1 2" key="1">
    <citation type="submission" date="2024-02" db="EMBL/GenBank/DDBJ databases">
        <title>Distribution and functional of Brevundimonas-related endobacteria within Verticillium dahliae.</title>
        <authorList>
            <person name="Zeng H."/>
        </authorList>
    </citation>
    <scope>NUCLEOTIDE SEQUENCE [LARGE SCALE GENOMIC DNA]</scope>
    <source>
        <strain evidence="1 2">TRM 44200</strain>
    </source>
</reference>
<dbReference type="InterPro" id="IPR035668">
    <property type="entry name" value="Amicyanin"/>
</dbReference>
<dbReference type="InterPro" id="IPR006311">
    <property type="entry name" value="TAT_signal"/>
</dbReference>
<dbReference type="RefSeq" id="WP_338578442.1">
    <property type="nucleotide sequence ID" value="NZ_CP146369.1"/>
</dbReference>
<proteinExistence type="predicted"/>
<accession>A0ABZ2IF08</accession>
<dbReference type="InterPro" id="IPR052721">
    <property type="entry name" value="ET_Amicyanin"/>
</dbReference>
<dbReference type="Proteomes" id="UP001363460">
    <property type="component" value="Chromosome"/>
</dbReference>
<evidence type="ECO:0000313" key="1">
    <source>
        <dbReference type="EMBL" id="WWT56176.1"/>
    </source>
</evidence>
<organism evidence="1 2">
    <name type="scientific">Brevundimonas olei</name>
    <dbReference type="NCBI Taxonomy" id="657642"/>
    <lineage>
        <taxon>Bacteria</taxon>
        <taxon>Pseudomonadati</taxon>
        <taxon>Pseudomonadota</taxon>
        <taxon>Alphaproteobacteria</taxon>
        <taxon>Caulobacterales</taxon>
        <taxon>Caulobacteraceae</taxon>
        <taxon>Brevundimonas</taxon>
    </lineage>
</organism>
<protein>
    <submittedName>
        <fullName evidence="1">Cupredoxin family copper-binding protein</fullName>
    </submittedName>
</protein>
<name>A0ABZ2IF08_9CAUL</name>
<sequence length="116" mass="12287">MSVDQGKGERSRREVLASAAILTLAVAWPARAAGRRHVVVIDKMAFGAPPSGVKVGDTITWTNRDIVRHTATARNGAFNLDLPPGASASAVMSRAGAVPYYCRYHPAMRGEISVGV</sequence>
<dbReference type="PANTHER" id="PTHR36507">
    <property type="entry name" value="BLL1555 PROTEIN"/>
    <property type="match status" value="1"/>
</dbReference>
<keyword evidence="2" id="KW-1185">Reference proteome</keyword>
<dbReference type="EMBL" id="CP146369">
    <property type="protein sequence ID" value="WWT56176.1"/>
    <property type="molecule type" value="Genomic_DNA"/>
</dbReference>
<gene>
    <name evidence="1" type="ORF">V8J38_06960</name>
</gene>
<dbReference type="Gene3D" id="2.60.40.420">
    <property type="entry name" value="Cupredoxins - blue copper proteins"/>
    <property type="match status" value="1"/>
</dbReference>
<dbReference type="PROSITE" id="PS51318">
    <property type="entry name" value="TAT"/>
    <property type="match status" value="1"/>
</dbReference>
<dbReference type="PANTHER" id="PTHR36507:SF1">
    <property type="entry name" value="BLL1555 PROTEIN"/>
    <property type="match status" value="1"/>
</dbReference>
<dbReference type="CDD" id="cd13921">
    <property type="entry name" value="Amicyanin"/>
    <property type="match status" value="1"/>
</dbReference>
<dbReference type="SUPFAM" id="SSF49503">
    <property type="entry name" value="Cupredoxins"/>
    <property type="match status" value="1"/>
</dbReference>
<evidence type="ECO:0000313" key="2">
    <source>
        <dbReference type="Proteomes" id="UP001363460"/>
    </source>
</evidence>
<dbReference type="InterPro" id="IPR008972">
    <property type="entry name" value="Cupredoxin"/>
</dbReference>